<feature type="coiled-coil region" evidence="1">
    <location>
        <begin position="635"/>
        <end position="662"/>
    </location>
</feature>
<feature type="region of interest" description="Disordered" evidence="2">
    <location>
        <begin position="98"/>
        <end position="133"/>
    </location>
</feature>
<dbReference type="PANTHER" id="PTHR21510">
    <property type="entry name" value="AKNA DOMAIN-CONTAINING PROTEIN"/>
    <property type="match status" value="1"/>
</dbReference>
<dbReference type="Proteomes" id="UP001591681">
    <property type="component" value="Unassembled WGS sequence"/>
</dbReference>
<organism evidence="3 4">
    <name type="scientific">Coilia grayii</name>
    <name type="common">Gray's grenadier anchovy</name>
    <dbReference type="NCBI Taxonomy" id="363190"/>
    <lineage>
        <taxon>Eukaryota</taxon>
        <taxon>Metazoa</taxon>
        <taxon>Chordata</taxon>
        <taxon>Craniata</taxon>
        <taxon>Vertebrata</taxon>
        <taxon>Euteleostomi</taxon>
        <taxon>Actinopterygii</taxon>
        <taxon>Neopterygii</taxon>
        <taxon>Teleostei</taxon>
        <taxon>Clupei</taxon>
        <taxon>Clupeiformes</taxon>
        <taxon>Clupeoidei</taxon>
        <taxon>Engraulidae</taxon>
        <taxon>Coilinae</taxon>
        <taxon>Coilia</taxon>
    </lineage>
</organism>
<feature type="compositionally biased region" description="Polar residues" evidence="2">
    <location>
        <begin position="507"/>
        <end position="522"/>
    </location>
</feature>
<protein>
    <recommendedName>
        <fullName evidence="5">AT-hook-containing transcription factor</fullName>
    </recommendedName>
</protein>
<keyword evidence="4" id="KW-1185">Reference proteome</keyword>
<gene>
    <name evidence="3" type="ORF">ACEWY4_003914</name>
</gene>
<accession>A0ABD1KK05</accession>
<dbReference type="InterPro" id="IPR052655">
    <property type="entry name" value="AKNA_Centrosome-Trans_reg"/>
</dbReference>
<feature type="compositionally biased region" description="Basic and acidic residues" evidence="2">
    <location>
        <begin position="98"/>
        <end position="116"/>
    </location>
</feature>
<feature type="region of interest" description="Disordered" evidence="2">
    <location>
        <begin position="191"/>
        <end position="264"/>
    </location>
</feature>
<feature type="region of interest" description="Disordered" evidence="2">
    <location>
        <begin position="458"/>
        <end position="570"/>
    </location>
</feature>
<dbReference type="AlphaFoldDB" id="A0ABD1KK05"/>
<feature type="compositionally biased region" description="Polar residues" evidence="2">
    <location>
        <begin position="250"/>
        <end position="260"/>
    </location>
</feature>
<dbReference type="EMBL" id="JBHFQA010000004">
    <property type="protein sequence ID" value="KAL2099520.1"/>
    <property type="molecule type" value="Genomic_DNA"/>
</dbReference>
<dbReference type="PANTHER" id="PTHR21510:SF15">
    <property type="entry name" value="MICROTUBULE ORGANIZATION PROTEIN AKNA"/>
    <property type="match status" value="1"/>
</dbReference>
<proteinExistence type="predicted"/>
<evidence type="ECO:0000256" key="2">
    <source>
        <dbReference type="SAM" id="MobiDB-lite"/>
    </source>
</evidence>
<reference evidence="3 4" key="1">
    <citation type="submission" date="2024-09" db="EMBL/GenBank/DDBJ databases">
        <title>A chromosome-level genome assembly of Gray's grenadier anchovy, Coilia grayii.</title>
        <authorList>
            <person name="Fu Z."/>
        </authorList>
    </citation>
    <scope>NUCLEOTIDE SEQUENCE [LARGE SCALE GENOMIC DNA]</scope>
    <source>
        <strain evidence="3">G4</strain>
        <tissue evidence="3">Muscle</tissue>
    </source>
</reference>
<keyword evidence="1" id="KW-0175">Coiled coil</keyword>
<evidence type="ECO:0008006" key="5">
    <source>
        <dbReference type="Google" id="ProtNLM"/>
    </source>
</evidence>
<feature type="compositionally biased region" description="Polar residues" evidence="2">
    <location>
        <begin position="196"/>
        <end position="210"/>
    </location>
</feature>
<comment type="caution">
    <text evidence="3">The sequence shown here is derived from an EMBL/GenBank/DDBJ whole genome shotgun (WGS) entry which is preliminary data.</text>
</comment>
<sequence>MEKRKGSFTAGKLEWTQAPEHHSPASPEVSELSWEGKEEEEEDFLSQMDERGIIGLQENHEEELMLGLEEELDPDEEFGLPQYSDKVPSVERQVWTVGEKEQGFGKKDEWDKEQKQRGSGLWDTGTPEPHEGPPMTVQDLTFCLSELLNSDLVKDNTNMELQFQNQYIDGQDSAVMQEFWSEDEEVHVVEKEGDANQVTCNQNRTPSQIDGQLDMTEDEPPESEWEESMNGPATQAKTRESGSRAGHSSLEYQTPSNGLESSEGKSMKIDLLSLQNADQLTSTPSYRRKDLEVQEQFYSPHSVCKSDLKLGGRNISELEPGCNSSAKHDLQLQKCSEFSDQTFSKEELTDPLCRSSRRPSHCRKQKNRSLVAYSQVFDAQVQRCKSDAQNVAQKISVCTRYSPSHTSTSSPSPTLPAVPHICPPSHVLCLSLEDPIDFNDIQEERLPEVSCTESLTESSMCYPRPTPSPWRAKHDPQDSPQSLAPPLSKAEHRESPSRSSLHRSRYHQSPNINKKQGRNNSPCHRHTGPAANHTDVRRGKLTHPCPDFSKVQPRVHFPKKDYKPPKSRRSVQQEGMAAEPPMVFKSPAEIVQEVLLSSGEGTEELEGLKDGGTPCLLKRTVPEDFRDPQQASTLMQQLQEDYKRLLTKYAEAENTIDRLRLEAKVSLHLNLPKPSHFVQSGAMREGSKVMTLTFPQAQRAELDTPQHTPHRSNSGLGYAALYPSRPSSVAAPPQQLTADLHSHIQRFYLQLDAFEELMRRGELKAYKQMKGLCELSQGQEALEKAYLAAREEHKLIQQTGDRLPPFDPNRVPFVLWV</sequence>
<feature type="compositionally biased region" description="Acidic residues" evidence="2">
    <location>
        <begin position="215"/>
        <end position="227"/>
    </location>
</feature>
<evidence type="ECO:0000256" key="1">
    <source>
        <dbReference type="SAM" id="Coils"/>
    </source>
</evidence>
<evidence type="ECO:0000313" key="3">
    <source>
        <dbReference type="EMBL" id="KAL2099520.1"/>
    </source>
</evidence>
<evidence type="ECO:0000313" key="4">
    <source>
        <dbReference type="Proteomes" id="UP001591681"/>
    </source>
</evidence>
<feature type="region of interest" description="Disordered" evidence="2">
    <location>
        <begin position="1"/>
        <end position="45"/>
    </location>
</feature>
<name>A0ABD1KK05_9TELE</name>